<dbReference type="AlphaFoldDB" id="A0A1G5QGX5"/>
<keyword evidence="4 6" id="KW-1133">Transmembrane helix</keyword>
<organism evidence="7 8">
    <name type="scientific">Epibacterium ulvae</name>
    <dbReference type="NCBI Taxonomy" id="1156985"/>
    <lineage>
        <taxon>Bacteria</taxon>
        <taxon>Pseudomonadati</taxon>
        <taxon>Pseudomonadota</taxon>
        <taxon>Alphaproteobacteria</taxon>
        <taxon>Rhodobacterales</taxon>
        <taxon>Roseobacteraceae</taxon>
        <taxon>Epibacterium</taxon>
    </lineage>
</organism>
<dbReference type="GO" id="GO:0005886">
    <property type="term" value="C:plasma membrane"/>
    <property type="evidence" value="ECO:0007669"/>
    <property type="project" value="UniProtKB-SubCell"/>
</dbReference>
<dbReference type="PANTHER" id="PTHR30086:SF20">
    <property type="entry name" value="ARGININE EXPORTER PROTEIN ARGO-RELATED"/>
    <property type="match status" value="1"/>
</dbReference>
<feature type="transmembrane region" description="Helical" evidence="6">
    <location>
        <begin position="40"/>
        <end position="61"/>
    </location>
</feature>
<dbReference type="GO" id="GO:0033228">
    <property type="term" value="P:cysteine export across plasma membrane"/>
    <property type="evidence" value="ECO:0007669"/>
    <property type="project" value="TreeGrafter"/>
</dbReference>
<evidence type="ECO:0000256" key="6">
    <source>
        <dbReference type="SAM" id="Phobius"/>
    </source>
</evidence>
<dbReference type="Pfam" id="PF01810">
    <property type="entry name" value="LysE"/>
    <property type="match status" value="1"/>
</dbReference>
<evidence type="ECO:0000256" key="4">
    <source>
        <dbReference type="ARBA" id="ARBA00022989"/>
    </source>
</evidence>
<comment type="subcellular location">
    <subcellularLocation>
        <location evidence="1">Cell membrane</location>
        <topology evidence="1">Multi-pass membrane protein</topology>
    </subcellularLocation>
</comment>
<dbReference type="Proteomes" id="UP000198767">
    <property type="component" value="Unassembled WGS sequence"/>
</dbReference>
<evidence type="ECO:0000256" key="5">
    <source>
        <dbReference type="ARBA" id="ARBA00023136"/>
    </source>
</evidence>
<dbReference type="STRING" id="1156985.SAMN04488118_104184"/>
<feature type="transmembrane region" description="Helical" evidence="6">
    <location>
        <begin position="73"/>
        <end position="90"/>
    </location>
</feature>
<dbReference type="PANTHER" id="PTHR30086">
    <property type="entry name" value="ARGININE EXPORTER PROTEIN ARGO"/>
    <property type="match status" value="1"/>
</dbReference>
<name>A0A1G5QGX5_9RHOB</name>
<keyword evidence="2" id="KW-1003">Cell membrane</keyword>
<dbReference type="OrthoDB" id="9804822at2"/>
<protein>
    <submittedName>
        <fullName evidence="7">Threonine/homoserine/homoserine lactone efflux protein</fullName>
    </submittedName>
</protein>
<dbReference type="EMBL" id="FMWG01000004">
    <property type="protein sequence ID" value="SCZ60987.1"/>
    <property type="molecule type" value="Genomic_DNA"/>
</dbReference>
<keyword evidence="8" id="KW-1185">Reference proteome</keyword>
<sequence length="199" mass="22006">MIQLWIAMASFSSALIISPGPGNALLAANGASFGYRRTLPFLFGFDTANLVLSLIYGFGLVNIFERYPSSYQVFKIAGVLYIFYLAYKFFTASTSSSSEAQKAEPMGYRDGFFVVMLNPKIHAMFPLIYSQFLDPNGSLTAQVFILTAIFVVLCLICHSIWIAGGDLIFRRFQSAGQQRAQNIFFGVMVAAVGVYIFLT</sequence>
<dbReference type="GO" id="GO:0015171">
    <property type="term" value="F:amino acid transmembrane transporter activity"/>
    <property type="evidence" value="ECO:0007669"/>
    <property type="project" value="TreeGrafter"/>
</dbReference>
<dbReference type="RefSeq" id="WP_090217926.1">
    <property type="nucleotide sequence ID" value="NZ_FMWG01000004.1"/>
</dbReference>
<keyword evidence="5 6" id="KW-0472">Membrane</keyword>
<reference evidence="7 8" key="1">
    <citation type="submission" date="2016-10" db="EMBL/GenBank/DDBJ databases">
        <authorList>
            <person name="de Groot N.N."/>
        </authorList>
    </citation>
    <scope>NUCLEOTIDE SEQUENCE [LARGE SCALE GENOMIC DNA]</scope>
    <source>
        <strain evidence="7 8">U95</strain>
    </source>
</reference>
<feature type="transmembrane region" description="Helical" evidence="6">
    <location>
        <begin position="143"/>
        <end position="169"/>
    </location>
</feature>
<evidence type="ECO:0000256" key="3">
    <source>
        <dbReference type="ARBA" id="ARBA00022692"/>
    </source>
</evidence>
<evidence type="ECO:0000313" key="8">
    <source>
        <dbReference type="Proteomes" id="UP000198767"/>
    </source>
</evidence>
<evidence type="ECO:0000256" key="1">
    <source>
        <dbReference type="ARBA" id="ARBA00004651"/>
    </source>
</evidence>
<dbReference type="InterPro" id="IPR001123">
    <property type="entry name" value="LeuE-type"/>
</dbReference>
<proteinExistence type="predicted"/>
<evidence type="ECO:0000256" key="2">
    <source>
        <dbReference type="ARBA" id="ARBA00022475"/>
    </source>
</evidence>
<gene>
    <name evidence="7" type="ORF">SAMN04488118_104184</name>
</gene>
<evidence type="ECO:0000313" key="7">
    <source>
        <dbReference type="EMBL" id="SCZ60987.1"/>
    </source>
</evidence>
<keyword evidence="3 6" id="KW-0812">Transmembrane</keyword>
<feature type="transmembrane region" description="Helical" evidence="6">
    <location>
        <begin position="181"/>
        <end position="198"/>
    </location>
</feature>
<accession>A0A1G5QGX5</accession>